<gene>
    <name evidence="2" type="ORF">HW555_009319</name>
</gene>
<evidence type="ECO:0000313" key="3">
    <source>
        <dbReference type="Proteomes" id="UP000648187"/>
    </source>
</evidence>
<dbReference type="EMBL" id="JACKWZ010000203">
    <property type="protein sequence ID" value="KAF9412060.1"/>
    <property type="molecule type" value="Genomic_DNA"/>
</dbReference>
<proteinExistence type="predicted"/>
<comment type="caution">
    <text evidence="2">The sequence shown here is derived from an EMBL/GenBank/DDBJ whole genome shotgun (WGS) entry which is preliminary data.</text>
</comment>
<evidence type="ECO:0000313" key="2">
    <source>
        <dbReference type="EMBL" id="KAF9412060.1"/>
    </source>
</evidence>
<accession>A0A835L6X0</accession>
<keyword evidence="3" id="KW-1185">Reference proteome</keyword>
<dbReference type="Proteomes" id="UP000648187">
    <property type="component" value="Unassembled WGS sequence"/>
</dbReference>
<protein>
    <submittedName>
        <fullName evidence="2">Uncharacterized protein</fullName>
    </submittedName>
</protein>
<organism evidence="2 3">
    <name type="scientific">Spodoptera exigua</name>
    <name type="common">Beet armyworm</name>
    <name type="synonym">Noctua fulgens</name>
    <dbReference type="NCBI Taxonomy" id="7107"/>
    <lineage>
        <taxon>Eukaryota</taxon>
        <taxon>Metazoa</taxon>
        <taxon>Ecdysozoa</taxon>
        <taxon>Arthropoda</taxon>
        <taxon>Hexapoda</taxon>
        <taxon>Insecta</taxon>
        <taxon>Pterygota</taxon>
        <taxon>Neoptera</taxon>
        <taxon>Endopterygota</taxon>
        <taxon>Lepidoptera</taxon>
        <taxon>Glossata</taxon>
        <taxon>Ditrysia</taxon>
        <taxon>Noctuoidea</taxon>
        <taxon>Noctuidae</taxon>
        <taxon>Amphipyrinae</taxon>
        <taxon>Spodoptera</taxon>
    </lineage>
</organism>
<reference evidence="2" key="1">
    <citation type="submission" date="2020-08" db="EMBL/GenBank/DDBJ databases">
        <title>Spodoptera exigua strain:BAW_Kor-Di-RS1 Genome sequencing and assembly.</title>
        <authorList>
            <person name="Kim J."/>
            <person name="Nam H.Y."/>
            <person name="Kwon M."/>
            <person name="Choi J.H."/>
            <person name="Cho S.R."/>
            <person name="Kim G.-H."/>
        </authorList>
    </citation>
    <scope>NUCLEOTIDE SEQUENCE</scope>
    <source>
        <strain evidence="2">BAW_Kor-Di-RS1</strain>
        <tissue evidence="2">Whole-body</tissue>
    </source>
</reference>
<feature type="compositionally biased region" description="Basic and acidic residues" evidence="1">
    <location>
        <begin position="20"/>
        <end position="38"/>
    </location>
</feature>
<dbReference type="AlphaFoldDB" id="A0A835L6X0"/>
<name>A0A835L6X0_SPOEX</name>
<evidence type="ECO:0000256" key="1">
    <source>
        <dbReference type="SAM" id="MobiDB-lite"/>
    </source>
</evidence>
<feature type="region of interest" description="Disordered" evidence="1">
    <location>
        <begin position="1"/>
        <end position="38"/>
    </location>
</feature>
<feature type="compositionally biased region" description="Polar residues" evidence="1">
    <location>
        <begin position="1"/>
        <end position="16"/>
    </location>
</feature>
<sequence>MGLQSGLTQNSLSRSAPSLDVKRQKGNKYEDNIKQRDGEASRRAVMILIAYKLWKACRTEDVALYLESNNII</sequence>